<evidence type="ECO:0000313" key="2">
    <source>
        <dbReference type="Proteomes" id="UP000294685"/>
    </source>
</evidence>
<comment type="caution">
    <text evidence="1">The sequence shown here is derived from an EMBL/GenBank/DDBJ whole genome shotgun (WGS) entry which is preliminary data.</text>
</comment>
<reference evidence="1 2" key="1">
    <citation type="submission" date="2019-03" db="EMBL/GenBank/DDBJ databases">
        <title>Novel species of Flavobacterium.</title>
        <authorList>
            <person name="Liu Q."/>
            <person name="Xin Y.-H."/>
        </authorList>
    </citation>
    <scope>NUCLEOTIDE SEQUENCE [LARGE SCALE GENOMIC DNA]</scope>
    <source>
        <strain evidence="1 2">LB2P22</strain>
    </source>
</reference>
<dbReference type="Pfam" id="PF13585">
    <property type="entry name" value="CHU_C"/>
    <property type="match status" value="1"/>
</dbReference>
<dbReference type="InterPro" id="IPR026341">
    <property type="entry name" value="T9SS_type_B"/>
</dbReference>
<name>A0ABY2DPS4_9FLAO</name>
<gene>
    <name evidence="1" type="ORF">E0I61_16055</name>
</gene>
<accession>A0ABY2DPS4</accession>
<proteinExistence type="predicted"/>
<keyword evidence="2" id="KW-1185">Reference proteome</keyword>
<dbReference type="NCBIfam" id="TIGR04131">
    <property type="entry name" value="Bac_Flav_CTERM"/>
    <property type="match status" value="1"/>
</dbReference>
<dbReference type="EMBL" id="SMLH01000014">
    <property type="protein sequence ID" value="TDE26873.1"/>
    <property type="molecule type" value="Genomic_DNA"/>
</dbReference>
<dbReference type="Proteomes" id="UP000294685">
    <property type="component" value="Unassembled WGS sequence"/>
</dbReference>
<protein>
    <submittedName>
        <fullName evidence="1">Gliding motility-associated C-terminal domain-containing protein</fullName>
    </submittedName>
</protein>
<sequence length="235" mass="26396">MNNNTVKPTEPAKVNCWETYTFSTTTCAWEVTGTKPEPTLIEKTVCNTDSAITIDLNTLLSPETPNNGTWINNSSAVLNGNRFSPFNLPDADYNFEYKYQIVNEQCPRSIFIKITLSDDDCSIVLGCGVIDVHNAFSPNGDGTNEAFVIENIDNILCYPDNTVEIYNRWGVLVYETNGYNNTSKAFTGLSKGRTTIGQSQELPTGTYFYILNYTFIDENNQVKTNKKDGYLYLTR</sequence>
<evidence type="ECO:0000313" key="1">
    <source>
        <dbReference type="EMBL" id="TDE26873.1"/>
    </source>
</evidence>
<organism evidence="1 2">
    <name type="scientific">Flavobacterium ranwuense</name>
    <dbReference type="NCBI Taxonomy" id="2541725"/>
    <lineage>
        <taxon>Bacteria</taxon>
        <taxon>Pseudomonadati</taxon>
        <taxon>Bacteroidota</taxon>
        <taxon>Flavobacteriia</taxon>
        <taxon>Flavobacteriales</taxon>
        <taxon>Flavobacteriaceae</taxon>
        <taxon>Flavobacterium</taxon>
    </lineage>
</organism>